<dbReference type="PANTHER" id="PTHR32438:SF5">
    <property type="entry name" value="4-ALPHA-GLUCANOTRANSFERASE DPE1, CHLOROPLASTIC_AMYLOPLASTIC"/>
    <property type="match status" value="1"/>
</dbReference>
<dbReference type="EMBL" id="DVGY01000129">
    <property type="protein sequence ID" value="HIR41324.1"/>
    <property type="molecule type" value="Genomic_DNA"/>
</dbReference>
<accession>A0A9D1DDF9</accession>
<evidence type="ECO:0000256" key="2">
    <source>
        <dbReference type="ARBA" id="ARBA00005684"/>
    </source>
</evidence>
<evidence type="ECO:0000256" key="4">
    <source>
        <dbReference type="ARBA" id="ARBA00020295"/>
    </source>
</evidence>
<dbReference type="Proteomes" id="UP000886749">
    <property type="component" value="Unassembled WGS sequence"/>
</dbReference>
<dbReference type="GO" id="GO:0004134">
    <property type="term" value="F:4-alpha-glucanotransferase activity"/>
    <property type="evidence" value="ECO:0007669"/>
    <property type="project" value="UniProtKB-EC"/>
</dbReference>
<evidence type="ECO:0000313" key="12">
    <source>
        <dbReference type="Proteomes" id="UP000886749"/>
    </source>
</evidence>
<evidence type="ECO:0000256" key="6">
    <source>
        <dbReference type="ARBA" id="ARBA00022679"/>
    </source>
</evidence>
<comment type="caution">
    <text evidence="11">The sequence shown here is derived from an EMBL/GenBank/DDBJ whole genome shotgun (WGS) entry which is preliminary data.</text>
</comment>
<dbReference type="InterPro" id="IPR017853">
    <property type="entry name" value="GH"/>
</dbReference>
<organism evidence="11 12">
    <name type="scientific">Candidatus Egerieicola pullicola</name>
    <dbReference type="NCBI Taxonomy" id="2840775"/>
    <lineage>
        <taxon>Bacteria</taxon>
        <taxon>Bacillati</taxon>
        <taxon>Bacillota</taxon>
        <taxon>Clostridia</taxon>
        <taxon>Eubacteriales</taxon>
        <taxon>Oscillospiraceae</taxon>
        <taxon>Oscillospiraceae incertae sedis</taxon>
        <taxon>Candidatus Egerieicola</taxon>
    </lineage>
</organism>
<dbReference type="NCBIfam" id="TIGR00217">
    <property type="entry name" value="malQ"/>
    <property type="match status" value="1"/>
</dbReference>
<evidence type="ECO:0000313" key="11">
    <source>
        <dbReference type="EMBL" id="HIR41324.1"/>
    </source>
</evidence>
<dbReference type="InterPro" id="IPR003385">
    <property type="entry name" value="Glyco_hydro_77"/>
</dbReference>
<proteinExistence type="inferred from homology"/>
<evidence type="ECO:0000256" key="9">
    <source>
        <dbReference type="ARBA" id="ARBA00031501"/>
    </source>
</evidence>
<dbReference type="EC" id="2.4.1.25" evidence="3 10"/>
<keyword evidence="5 10" id="KW-0328">Glycosyltransferase</keyword>
<evidence type="ECO:0000256" key="1">
    <source>
        <dbReference type="ARBA" id="ARBA00000439"/>
    </source>
</evidence>
<dbReference type="Pfam" id="PF02446">
    <property type="entry name" value="Glyco_hydro_77"/>
    <property type="match status" value="1"/>
</dbReference>
<dbReference type="SUPFAM" id="SSF51445">
    <property type="entry name" value="(Trans)glycosidases"/>
    <property type="match status" value="1"/>
</dbReference>
<reference evidence="11" key="2">
    <citation type="journal article" date="2021" name="PeerJ">
        <title>Extensive microbial diversity within the chicken gut microbiome revealed by metagenomics and culture.</title>
        <authorList>
            <person name="Gilroy R."/>
            <person name="Ravi A."/>
            <person name="Getino M."/>
            <person name="Pursley I."/>
            <person name="Horton D.L."/>
            <person name="Alikhan N.F."/>
            <person name="Baker D."/>
            <person name="Gharbi K."/>
            <person name="Hall N."/>
            <person name="Watson M."/>
            <person name="Adriaenssens E.M."/>
            <person name="Foster-Nyarko E."/>
            <person name="Jarju S."/>
            <person name="Secka A."/>
            <person name="Antonio M."/>
            <person name="Oren A."/>
            <person name="Chaudhuri R.R."/>
            <person name="La Ragione R."/>
            <person name="Hildebrand F."/>
            <person name="Pallen M.J."/>
        </authorList>
    </citation>
    <scope>NUCLEOTIDE SEQUENCE</scope>
    <source>
        <strain evidence="11">CHK184-25365</strain>
    </source>
</reference>
<keyword evidence="7 10" id="KW-0119">Carbohydrate metabolism</keyword>
<sequence length="490" mass="56771">MKRASGILMHITSLPGKYGIGTMGQSAYDFVDFLEKSGQRYWQILPIGPTSYGNSPYSSYSTFAGNPYLIDLDLLVEEGLLTQEECEAHLWGDDPCKVDFDAMYNEKLPLLKKAFLRDKPGKAYQAFYKENKDWAEDYALFMAIKQDQDMVQWYDWEDSLRLREPEALAEAKVKLKEEIDFQLWMQYIFFAQFSKLKKYANDHGVKLFGDIPIYVAGDSADTWSHPELFCFDEDGRPSLVAGVPPDYFSETGQLWGNPCYRWEEHKKTGYAWWNERIRRAFLTYDVMRIDHFRGFDEYWAVPAEEETAINGEWKKGPGIQFFRQLHKKLGDLEIVAEDLGVMTPGVEKLLKDSGYPGMKVLEFAFDGSDNAFLPHNHIKNCVVYTGTHDNDTLIGWLNSAPEHEVEYARRYLNLSHEESYSWGFIRAAFQSVADLCIIPMQDYLLLDTDCRMNTPSTVGSNWEWRMEEGAADEILSEDIREMVELYHRRG</sequence>
<name>A0A9D1DDF9_9FIRM</name>
<evidence type="ECO:0000256" key="10">
    <source>
        <dbReference type="RuleBase" id="RU361207"/>
    </source>
</evidence>
<evidence type="ECO:0000256" key="3">
    <source>
        <dbReference type="ARBA" id="ARBA00012560"/>
    </source>
</evidence>
<dbReference type="NCBIfam" id="NF011079">
    <property type="entry name" value="PRK14508.1-2"/>
    <property type="match status" value="1"/>
</dbReference>
<dbReference type="GO" id="GO:0005975">
    <property type="term" value="P:carbohydrate metabolic process"/>
    <property type="evidence" value="ECO:0007669"/>
    <property type="project" value="InterPro"/>
</dbReference>
<dbReference type="AlphaFoldDB" id="A0A9D1DDF9"/>
<reference evidence="11" key="1">
    <citation type="submission" date="2020-10" db="EMBL/GenBank/DDBJ databases">
        <authorList>
            <person name="Gilroy R."/>
        </authorList>
    </citation>
    <scope>NUCLEOTIDE SEQUENCE</scope>
    <source>
        <strain evidence="11">CHK184-25365</strain>
    </source>
</reference>
<dbReference type="Gene3D" id="3.20.20.80">
    <property type="entry name" value="Glycosidases"/>
    <property type="match status" value="1"/>
</dbReference>
<evidence type="ECO:0000256" key="5">
    <source>
        <dbReference type="ARBA" id="ARBA00022676"/>
    </source>
</evidence>
<evidence type="ECO:0000256" key="7">
    <source>
        <dbReference type="ARBA" id="ARBA00023277"/>
    </source>
</evidence>
<gene>
    <name evidence="11" type="primary">malQ</name>
    <name evidence="11" type="ORF">IAB36_05815</name>
</gene>
<protein>
    <recommendedName>
        <fullName evidence="4 10">4-alpha-glucanotransferase</fullName>
        <ecNumber evidence="3 10">2.4.1.25</ecNumber>
    </recommendedName>
    <alternativeName>
        <fullName evidence="8 10">Amylomaltase</fullName>
    </alternativeName>
    <alternativeName>
        <fullName evidence="9 10">Disproportionating enzyme</fullName>
    </alternativeName>
</protein>
<comment type="similarity">
    <text evidence="2 10">Belongs to the disproportionating enzyme family.</text>
</comment>
<dbReference type="PANTHER" id="PTHR32438">
    <property type="entry name" value="4-ALPHA-GLUCANOTRANSFERASE DPE1, CHLOROPLASTIC/AMYLOPLASTIC"/>
    <property type="match status" value="1"/>
</dbReference>
<evidence type="ECO:0000256" key="8">
    <source>
        <dbReference type="ARBA" id="ARBA00031423"/>
    </source>
</evidence>
<dbReference type="NCBIfam" id="NF011080">
    <property type="entry name" value="PRK14508.1-3"/>
    <property type="match status" value="1"/>
</dbReference>
<keyword evidence="6 10" id="KW-0808">Transferase</keyword>
<comment type="catalytic activity">
    <reaction evidence="1 10">
        <text>Transfers a segment of a (1-&gt;4)-alpha-D-glucan to a new position in an acceptor, which may be glucose or a (1-&gt;4)-alpha-D-glucan.</text>
        <dbReference type="EC" id="2.4.1.25"/>
    </reaction>
</comment>